<dbReference type="Gene3D" id="3.40.630.10">
    <property type="entry name" value="Zn peptidases"/>
    <property type="match status" value="2"/>
</dbReference>
<reference evidence="9 10" key="1">
    <citation type="submission" date="2020-04" db="EMBL/GenBank/DDBJ databases">
        <title>Genome sequence for Sphingorhabdus sp. strain M1.</title>
        <authorList>
            <person name="Park S.-J."/>
        </authorList>
    </citation>
    <scope>NUCLEOTIDE SEQUENCE [LARGE SCALE GENOMIC DNA]</scope>
    <source>
        <strain evidence="9 10">JK6</strain>
    </source>
</reference>
<keyword evidence="4 7" id="KW-0732">Signal</keyword>
<keyword evidence="2" id="KW-0645">Protease</keyword>
<keyword evidence="10" id="KW-1185">Reference proteome</keyword>
<proteinExistence type="predicted"/>
<organism evidence="9 10">
    <name type="scientific">Parasphingorhabdus halotolerans</name>
    <dbReference type="NCBI Taxonomy" id="2725558"/>
    <lineage>
        <taxon>Bacteria</taxon>
        <taxon>Pseudomonadati</taxon>
        <taxon>Pseudomonadota</taxon>
        <taxon>Alphaproteobacteria</taxon>
        <taxon>Sphingomonadales</taxon>
        <taxon>Sphingomonadaceae</taxon>
        <taxon>Parasphingorhabdus</taxon>
    </lineage>
</organism>
<dbReference type="RefSeq" id="WP_168817556.1">
    <property type="nucleotide sequence ID" value="NZ_CP051217.1"/>
</dbReference>
<dbReference type="GO" id="GO:0004177">
    <property type="term" value="F:aminopeptidase activity"/>
    <property type="evidence" value="ECO:0007669"/>
    <property type="project" value="UniProtKB-KW"/>
</dbReference>
<dbReference type="GO" id="GO:0008235">
    <property type="term" value="F:metalloexopeptidase activity"/>
    <property type="evidence" value="ECO:0007669"/>
    <property type="project" value="InterPro"/>
</dbReference>
<evidence type="ECO:0000313" key="10">
    <source>
        <dbReference type="Proteomes" id="UP000501600"/>
    </source>
</evidence>
<dbReference type="EMBL" id="CP051217">
    <property type="protein sequence ID" value="QJB67931.1"/>
    <property type="molecule type" value="Genomic_DNA"/>
</dbReference>
<evidence type="ECO:0000256" key="3">
    <source>
        <dbReference type="ARBA" id="ARBA00022723"/>
    </source>
</evidence>
<dbReference type="InterPro" id="IPR045175">
    <property type="entry name" value="M28_fam"/>
</dbReference>
<evidence type="ECO:0000256" key="7">
    <source>
        <dbReference type="SAM" id="SignalP"/>
    </source>
</evidence>
<keyword evidence="3" id="KW-0479">Metal-binding</keyword>
<feature type="signal peptide" evidence="7">
    <location>
        <begin position="1"/>
        <end position="20"/>
    </location>
</feature>
<feature type="domain" description="Peptidase M28" evidence="8">
    <location>
        <begin position="269"/>
        <end position="461"/>
    </location>
</feature>
<name>A0A6H2DJK2_9SPHN</name>
<evidence type="ECO:0000256" key="4">
    <source>
        <dbReference type="ARBA" id="ARBA00022729"/>
    </source>
</evidence>
<accession>A0A6H2DJK2</accession>
<dbReference type="AlphaFoldDB" id="A0A6H2DJK2"/>
<keyword evidence="5" id="KW-0378">Hydrolase</keyword>
<dbReference type="PANTHER" id="PTHR12147">
    <property type="entry name" value="METALLOPEPTIDASE M28 FAMILY MEMBER"/>
    <property type="match status" value="1"/>
</dbReference>
<evidence type="ECO:0000259" key="8">
    <source>
        <dbReference type="Pfam" id="PF04389"/>
    </source>
</evidence>
<dbReference type="InterPro" id="IPR007484">
    <property type="entry name" value="Peptidase_M28"/>
</dbReference>
<evidence type="ECO:0000256" key="2">
    <source>
        <dbReference type="ARBA" id="ARBA00022670"/>
    </source>
</evidence>
<dbReference type="SUPFAM" id="SSF53187">
    <property type="entry name" value="Zn-dependent exopeptidases"/>
    <property type="match status" value="1"/>
</dbReference>
<dbReference type="Proteomes" id="UP000501600">
    <property type="component" value="Chromosome"/>
</dbReference>
<dbReference type="KEGG" id="phao:HF685_00250"/>
<evidence type="ECO:0000256" key="1">
    <source>
        <dbReference type="ARBA" id="ARBA00022438"/>
    </source>
</evidence>
<evidence type="ECO:0000256" key="6">
    <source>
        <dbReference type="ARBA" id="ARBA00022833"/>
    </source>
</evidence>
<keyword evidence="6" id="KW-0862">Zinc</keyword>
<protein>
    <submittedName>
        <fullName evidence="9">M28 family peptidase</fullName>
    </submittedName>
</protein>
<dbReference type="GO" id="GO:0046872">
    <property type="term" value="F:metal ion binding"/>
    <property type="evidence" value="ECO:0007669"/>
    <property type="project" value="UniProtKB-KW"/>
</dbReference>
<sequence>MVFRLVFVWLCFSFSHSADAAPITEADLRGHIEILASDEFEGRKPGTEGENKAVNYIATQWREAGVVPAGENGSWYTPVQLVDRTPVKHDISLVHYDGQRSKKLRIDSKEVILRGAMQSASMSDAQMIFAGYGTGNAAALRQAVSGKLAIMLLEAPGEREDFPDYRKRKANLIAAGALGVLTVIDDKTRWRRSARRYLTASATLAGEGEHASIEGIISTKQFAKLMRKSGLNADGLVAMARLDDFEPQPLPVHADIDVETRIHDYVSHNVIGKIPGKHPESGAVLFLGHWDHFGECRAEGEADRICNGAVDNASGISLLIEVAKRLARIPHDRDIYILATTAEETGLLGARAFAEHPAVSLDKLVAVFNADTVALAPDGKLIAVVGRGKTELDEEIENIAKTEGREIDKTDKANAFLKRQDGFVFLERGIPTFMITSAFSDQQRLDAYLAGRYHDVSDEADGELLLGGAADDANFHVALGRYFASTATYSKKATSDKQAN</sequence>
<gene>
    <name evidence="9" type="ORF">HF685_00250</name>
</gene>
<keyword evidence="1" id="KW-0031">Aminopeptidase</keyword>
<feature type="chain" id="PRO_5026116191" evidence="7">
    <location>
        <begin position="21"/>
        <end position="500"/>
    </location>
</feature>
<dbReference type="GO" id="GO:0006508">
    <property type="term" value="P:proteolysis"/>
    <property type="evidence" value="ECO:0007669"/>
    <property type="project" value="UniProtKB-KW"/>
</dbReference>
<dbReference type="PANTHER" id="PTHR12147:SF56">
    <property type="entry name" value="AMINOPEPTIDASE YDR415C-RELATED"/>
    <property type="match status" value="1"/>
</dbReference>
<dbReference type="Pfam" id="PF04389">
    <property type="entry name" value="Peptidase_M28"/>
    <property type="match status" value="1"/>
</dbReference>
<evidence type="ECO:0000256" key="5">
    <source>
        <dbReference type="ARBA" id="ARBA00022801"/>
    </source>
</evidence>
<evidence type="ECO:0000313" key="9">
    <source>
        <dbReference type="EMBL" id="QJB67931.1"/>
    </source>
</evidence>